<proteinExistence type="predicted"/>
<evidence type="ECO:0000256" key="1">
    <source>
        <dbReference type="SAM" id="MobiDB-lite"/>
    </source>
</evidence>
<dbReference type="AlphaFoldDB" id="A0A392QU32"/>
<name>A0A392QU32_9FABA</name>
<dbReference type="Proteomes" id="UP000265520">
    <property type="component" value="Unassembled WGS sequence"/>
</dbReference>
<sequence length="129" mass="15462">EWIENTPLWETDPYEHTEPDELMEIRASTTLTNEERMQLLREEAVEEWLDEMKTKWKTPYPEPTPFIPKPKTEEHKEWVKRWKICYQVAIKSKFGTKTMKKEKNGGGEDVKAMTWVKKKNNNKMDGQMT</sequence>
<protein>
    <submittedName>
        <fullName evidence="2">Uncharacterized protein</fullName>
    </submittedName>
</protein>
<comment type="caution">
    <text evidence="2">The sequence shown here is derived from an EMBL/GenBank/DDBJ whole genome shotgun (WGS) entry which is preliminary data.</text>
</comment>
<dbReference type="EMBL" id="LXQA010161429">
    <property type="protein sequence ID" value="MCI27798.1"/>
    <property type="molecule type" value="Genomic_DNA"/>
</dbReference>
<feature type="compositionally biased region" description="Basic and acidic residues" evidence="1">
    <location>
        <begin position="99"/>
        <end position="111"/>
    </location>
</feature>
<accession>A0A392QU32</accession>
<feature type="non-terminal residue" evidence="2">
    <location>
        <position position="1"/>
    </location>
</feature>
<keyword evidence="3" id="KW-1185">Reference proteome</keyword>
<feature type="region of interest" description="Disordered" evidence="1">
    <location>
        <begin position="98"/>
        <end position="129"/>
    </location>
</feature>
<evidence type="ECO:0000313" key="2">
    <source>
        <dbReference type="EMBL" id="MCI27798.1"/>
    </source>
</evidence>
<reference evidence="2 3" key="1">
    <citation type="journal article" date="2018" name="Front. Plant Sci.">
        <title>Red Clover (Trifolium pratense) and Zigzag Clover (T. medium) - A Picture of Genomic Similarities and Differences.</title>
        <authorList>
            <person name="Dluhosova J."/>
            <person name="Istvanek J."/>
            <person name="Nedelnik J."/>
            <person name="Repkova J."/>
        </authorList>
    </citation>
    <scope>NUCLEOTIDE SEQUENCE [LARGE SCALE GENOMIC DNA]</scope>
    <source>
        <strain evidence="3">cv. 10/8</strain>
        <tissue evidence="2">Leaf</tissue>
    </source>
</reference>
<evidence type="ECO:0000313" key="3">
    <source>
        <dbReference type="Proteomes" id="UP000265520"/>
    </source>
</evidence>
<organism evidence="2 3">
    <name type="scientific">Trifolium medium</name>
    <dbReference type="NCBI Taxonomy" id="97028"/>
    <lineage>
        <taxon>Eukaryota</taxon>
        <taxon>Viridiplantae</taxon>
        <taxon>Streptophyta</taxon>
        <taxon>Embryophyta</taxon>
        <taxon>Tracheophyta</taxon>
        <taxon>Spermatophyta</taxon>
        <taxon>Magnoliopsida</taxon>
        <taxon>eudicotyledons</taxon>
        <taxon>Gunneridae</taxon>
        <taxon>Pentapetalae</taxon>
        <taxon>rosids</taxon>
        <taxon>fabids</taxon>
        <taxon>Fabales</taxon>
        <taxon>Fabaceae</taxon>
        <taxon>Papilionoideae</taxon>
        <taxon>50 kb inversion clade</taxon>
        <taxon>NPAAA clade</taxon>
        <taxon>Hologalegina</taxon>
        <taxon>IRL clade</taxon>
        <taxon>Trifolieae</taxon>
        <taxon>Trifolium</taxon>
    </lineage>
</organism>